<dbReference type="PANTHER" id="PTHR34351">
    <property type="entry name" value="SLR1927 PROTEIN-RELATED"/>
    <property type="match status" value="1"/>
</dbReference>
<dbReference type="Proteomes" id="UP000321685">
    <property type="component" value="Unassembled WGS sequence"/>
</dbReference>
<name>A0A511DQA6_9PSEU</name>
<proteinExistence type="predicted"/>
<evidence type="ECO:0000313" key="2">
    <source>
        <dbReference type="EMBL" id="GEL27026.1"/>
    </source>
</evidence>
<dbReference type="InterPro" id="IPR002881">
    <property type="entry name" value="DUF58"/>
</dbReference>
<sequence>MRGRCLLAGGVATAVSAVVLDERDLLRLALFVVALPLLSLAVAALTRRAIRAHRTVDPARVPVGTDCAVDVRLTGGPLVGALRVADTVPDAAGPRPSAPPRFTVHRLPARSGVTLRYPLRPVLRGDHRIGPLVARITDPLGLAEFPRRYGDADGLLVLPATVDLHGLPSAIGGGEGTPGAVVAHQGVGEPDVLVRPYRSGDELRRVHWRATARHDELMVRLEERPWRGEITVLLDRRDGAHRGDGPTSSLEYAVSLAASISLHMIRNGEPVTVVTEDGTALGERVAGAVGGAPSPGADRILDALATLRVSARTGLDGPPVAPTGDVVAILGATTVDDVGALLDRRPHGGHAILLDVAGWDTSGATPAPGADAAAAALRAAGWHVAVAHADTDPRTCWAELSSGRRVVAGSPT</sequence>
<keyword evidence="3" id="KW-1185">Reference proteome</keyword>
<dbReference type="Pfam" id="PF01882">
    <property type="entry name" value="DUF58"/>
    <property type="match status" value="1"/>
</dbReference>
<comment type="caution">
    <text evidence="2">The sequence shown here is derived from an EMBL/GenBank/DDBJ whole genome shotgun (WGS) entry which is preliminary data.</text>
</comment>
<gene>
    <name evidence="2" type="ORF">PSU4_59800</name>
</gene>
<dbReference type="AlphaFoldDB" id="A0A511DQA6"/>
<organism evidence="2 3">
    <name type="scientific">Pseudonocardia sulfidoxydans NBRC 16205</name>
    <dbReference type="NCBI Taxonomy" id="1223511"/>
    <lineage>
        <taxon>Bacteria</taxon>
        <taxon>Bacillati</taxon>
        <taxon>Actinomycetota</taxon>
        <taxon>Actinomycetes</taxon>
        <taxon>Pseudonocardiales</taxon>
        <taxon>Pseudonocardiaceae</taxon>
        <taxon>Pseudonocardia</taxon>
    </lineage>
</organism>
<accession>A0A511DQA6</accession>
<dbReference type="EMBL" id="BJVJ01000136">
    <property type="protein sequence ID" value="GEL27026.1"/>
    <property type="molecule type" value="Genomic_DNA"/>
</dbReference>
<evidence type="ECO:0000259" key="1">
    <source>
        <dbReference type="Pfam" id="PF01882"/>
    </source>
</evidence>
<dbReference type="PANTHER" id="PTHR34351:SF1">
    <property type="entry name" value="SLR1927 PROTEIN"/>
    <property type="match status" value="1"/>
</dbReference>
<dbReference type="RefSeq" id="WP_246115449.1">
    <property type="nucleotide sequence ID" value="NZ_BJVJ01000136.1"/>
</dbReference>
<protein>
    <recommendedName>
        <fullName evidence="1">DUF58 domain-containing protein</fullName>
    </recommendedName>
</protein>
<reference evidence="2 3" key="1">
    <citation type="submission" date="2019-07" db="EMBL/GenBank/DDBJ databases">
        <title>Whole genome shotgun sequence of Pseudonocardia sulfidoxydans NBRC 16205.</title>
        <authorList>
            <person name="Hosoyama A."/>
            <person name="Uohara A."/>
            <person name="Ohji S."/>
            <person name="Ichikawa N."/>
        </authorList>
    </citation>
    <scope>NUCLEOTIDE SEQUENCE [LARGE SCALE GENOMIC DNA]</scope>
    <source>
        <strain evidence="2 3">NBRC 16205</strain>
    </source>
</reference>
<feature type="domain" description="DUF58" evidence="1">
    <location>
        <begin position="194"/>
        <end position="278"/>
    </location>
</feature>
<evidence type="ECO:0000313" key="3">
    <source>
        <dbReference type="Proteomes" id="UP000321685"/>
    </source>
</evidence>